<sequence length="437" mass="49213">MLEQHLKEEEGEEEEASFLHKLNSFQQINNQHTRTLVKFGSSTYKHPTSLPSTHAGTRTPLNISQNLSNLNTVHDLVLLKSTQFTPFDGLIIIAKFPPYENHIGKITIYHIPLCLKTLLSALLRPILIIPISPSTNSYPFFNDYNPSSPLDDIINQFDQQSLSYEHTRTIQSRQYLSPTPSLSEDSEMSCQIDATQSVPTTPTSPPRSGVLTCRRLQRQLNVQLQCSNSHARDISTLLEDMLINNSQCILRKSPSKDSIGYSPISPLDVECGTKNDWIEMEAEKARRRWLHTVVNDVDEAYVEGSNWDKDDDCLSLRRASTPSGIRKHGLRCRTSMESVGGVRSKVAKAPRMRVRKGNVRRVVLELAFDGLDRMDTRMGLTAGHPGSGFGFRLAWGSGKWAGHLYLLALVGLSLFKHLYPGILETVRTRSKLRIFTD</sequence>
<dbReference type="VEuPathDB" id="FungiDB:MFRU_008g00640"/>
<keyword evidence="1" id="KW-0472">Membrane</keyword>
<keyword evidence="1" id="KW-1133">Transmembrane helix</keyword>
<keyword evidence="3" id="KW-1185">Reference proteome</keyword>
<dbReference type="EMBL" id="VICG01000014">
    <property type="protein sequence ID" value="KAA8565141.1"/>
    <property type="molecule type" value="Genomic_DNA"/>
</dbReference>
<protein>
    <submittedName>
        <fullName evidence="2">Uncharacterized protein</fullName>
    </submittedName>
</protein>
<keyword evidence="1" id="KW-0812">Transmembrane</keyword>
<evidence type="ECO:0000313" key="2">
    <source>
        <dbReference type="EMBL" id="KAA8565141.1"/>
    </source>
</evidence>
<comment type="caution">
    <text evidence="2">The sequence shown here is derived from an EMBL/GenBank/DDBJ whole genome shotgun (WGS) entry which is preliminary data.</text>
</comment>
<proteinExistence type="predicted"/>
<feature type="transmembrane region" description="Helical" evidence="1">
    <location>
        <begin position="400"/>
        <end position="419"/>
    </location>
</feature>
<name>A0A5M9J7I9_MONFR</name>
<accession>A0A5M9J7I9</accession>
<evidence type="ECO:0000256" key="1">
    <source>
        <dbReference type="SAM" id="Phobius"/>
    </source>
</evidence>
<organism evidence="2 3">
    <name type="scientific">Monilinia fructicola</name>
    <name type="common">Brown rot fungus</name>
    <name type="synonym">Ciboria fructicola</name>
    <dbReference type="NCBI Taxonomy" id="38448"/>
    <lineage>
        <taxon>Eukaryota</taxon>
        <taxon>Fungi</taxon>
        <taxon>Dikarya</taxon>
        <taxon>Ascomycota</taxon>
        <taxon>Pezizomycotina</taxon>
        <taxon>Leotiomycetes</taxon>
        <taxon>Helotiales</taxon>
        <taxon>Sclerotiniaceae</taxon>
        <taxon>Monilinia</taxon>
    </lineage>
</organism>
<dbReference type="Proteomes" id="UP000322873">
    <property type="component" value="Unassembled WGS sequence"/>
</dbReference>
<reference evidence="2 3" key="1">
    <citation type="submission" date="2019-06" db="EMBL/GenBank/DDBJ databases">
        <title>Genome Sequence of the Brown Rot Fungal Pathogen Monilinia fructicola.</title>
        <authorList>
            <person name="De Miccolis Angelini R.M."/>
            <person name="Landi L."/>
            <person name="Abate D."/>
            <person name="Pollastro S."/>
            <person name="Romanazzi G."/>
            <person name="Faretra F."/>
        </authorList>
    </citation>
    <scope>NUCLEOTIDE SEQUENCE [LARGE SCALE GENOMIC DNA]</scope>
    <source>
        <strain evidence="2 3">Mfrc123</strain>
    </source>
</reference>
<gene>
    <name evidence="2" type="ORF">EYC84_010888</name>
</gene>
<evidence type="ECO:0000313" key="3">
    <source>
        <dbReference type="Proteomes" id="UP000322873"/>
    </source>
</evidence>
<dbReference type="AlphaFoldDB" id="A0A5M9J7I9"/>